<dbReference type="PANTHER" id="PTHR31157:SF1">
    <property type="entry name" value="SCP DOMAIN-CONTAINING PROTEIN"/>
    <property type="match status" value="1"/>
</dbReference>
<reference evidence="3 4" key="1">
    <citation type="journal article" date="2015" name="Nature">
        <title>rRNA introns, odd ribosomes, and small enigmatic genomes across a large radiation of phyla.</title>
        <authorList>
            <person name="Brown C.T."/>
            <person name="Hug L.A."/>
            <person name="Thomas B.C."/>
            <person name="Sharon I."/>
            <person name="Castelle C.J."/>
            <person name="Singh A."/>
            <person name="Wilkins M.J."/>
            <person name="Williams K.H."/>
            <person name="Banfield J.F."/>
        </authorList>
    </citation>
    <scope>NUCLEOTIDE SEQUENCE [LARGE SCALE GENOMIC DNA]</scope>
</reference>
<dbReference type="Gene3D" id="3.40.33.10">
    <property type="entry name" value="CAP"/>
    <property type="match status" value="1"/>
</dbReference>
<dbReference type="EMBL" id="LBRE01000003">
    <property type="protein sequence ID" value="KKP92883.1"/>
    <property type="molecule type" value="Genomic_DNA"/>
</dbReference>
<gene>
    <name evidence="3" type="ORF">UR96_C0003G0009</name>
</gene>
<feature type="transmembrane region" description="Helical" evidence="1">
    <location>
        <begin position="21"/>
        <end position="42"/>
    </location>
</feature>
<dbReference type="Pfam" id="PF00188">
    <property type="entry name" value="CAP"/>
    <property type="match status" value="1"/>
</dbReference>
<keyword evidence="1" id="KW-0472">Membrane</keyword>
<feature type="transmembrane region" description="Helical" evidence="1">
    <location>
        <begin position="435"/>
        <end position="457"/>
    </location>
</feature>
<dbReference type="SUPFAM" id="SSF55797">
    <property type="entry name" value="PR-1-like"/>
    <property type="match status" value="1"/>
</dbReference>
<organism evidence="3 4">
    <name type="scientific">candidate division WS6 bacterium GW2011_GWC1_36_11</name>
    <dbReference type="NCBI Taxonomy" id="1619090"/>
    <lineage>
        <taxon>Bacteria</taxon>
        <taxon>Candidatus Dojkabacteria</taxon>
    </lineage>
</organism>
<evidence type="ECO:0000256" key="1">
    <source>
        <dbReference type="SAM" id="Phobius"/>
    </source>
</evidence>
<keyword evidence="1" id="KW-0812">Transmembrane</keyword>
<dbReference type="CDD" id="cd05379">
    <property type="entry name" value="CAP_bacterial"/>
    <property type="match status" value="1"/>
</dbReference>
<dbReference type="InterPro" id="IPR035940">
    <property type="entry name" value="CAP_sf"/>
</dbReference>
<evidence type="ECO:0000313" key="4">
    <source>
        <dbReference type="Proteomes" id="UP000034140"/>
    </source>
</evidence>
<comment type="caution">
    <text evidence="3">The sequence shown here is derived from an EMBL/GenBank/DDBJ whole genome shotgun (WGS) entry which is preliminary data.</text>
</comment>
<dbReference type="InterPro" id="IPR014044">
    <property type="entry name" value="CAP_dom"/>
</dbReference>
<name>A0A0G0DHH6_9BACT</name>
<protein>
    <recommendedName>
        <fullName evidence="2">SCP domain-containing protein</fullName>
    </recommendedName>
</protein>
<proteinExistence type="predicted"/>
<feature type="domain" description="SCP" evidence="2">
    <location>
        <begin position="57"/>
        <end position="162"/>
    </location>
</feature>
<dbReference type="AlphaFoldDB" id="A0A0G0DHH6"/>
<evidence type="ECO:0000313" key="3">
    <source>
        <dbReference type="EMBL" id="KKP92883.1"/>
    </source>
</evidence>
<keyword evidence="1" id="KW-1133">Transmembrane helix</keyword>
<evidence type="ECO:0000259" key="2">
    <source>
        <dbReference type="Pfam" id="PF00188"/>
    </source>
</evidence>
<accession>A0A0G0DHH6</accession>
<sequence>MKNFFIPTQQNKYKPYLLRKIALVAYSLLLVFVNSFGGVFGIDQAQASNITPSNIISLTNQERSANGLNTLKDNSKLAAAALAKANNMFEEQYWDHFGPNGETPWQYIRAEGYDYVYAGENLAKGFQTSEGVHEAWMASPTHAANIMSANYKDIGVAVVQGVLLGKQTTLVVQMFGNLTTEVASATTGATKITTSGGTVIGTEHGDIKSIMITSPTQSLISTDPGINVKGEVANSDGEYTVQVYDQSEVVGETSSKSSNWEFEKGSDWSEGSHLLKAQIKGESTVSENVDFTVDSTPPQISTSSISVKLSEDVYVLSFKIDDTWTDLRIINGSATIPVTSENKMEIIVEVPVKGLGNKVVIMASDIQGNIAQLDITEYFPEEGSSKGTSIFLSITNANVGDQISIGIVSLIFVLLCIEIFVYWKKGKLKEITGDLFTIGTWWLILTIAIFNGFTGLIN</sequence>
<dbReference type="Proteomes" id="UP000034140">
    <property type="component" value="Unassembled WGS sequence"/>
</dbReference>
<feature type="transmembrane region" description="Helical" evidence="1">
    <location>
        <begin position="403"/>
        <end position="423"/>
    </location>
</feature>
<dbReference type="PANTHER" id="PTHR31157">
    <property type="entry name" value="SCP DOMAIN-CONTAINING PROTEIN"/>
    <property type="match status" value="1"/>
</dbReference>